<dbReference type="Pfam" id="PF03634">
    <property type="entry name" value="TCP"/>
    <property type="match status" value="1"/>
</dbReference>
<dbReference type="InterPro" id="IPR017888">
    <property type="entry name" value="CYC/TB1_R_domain"/>
</dbReference>
<dbReference type="EMBL" id="HQ599286">
    <property type="protein sequence ID" value="AEJ73214.1"/>
    <property type="molecule type" value="Genomic_DNA"/>
</dbReference>
<evidence type="ECO:0000256" key="4">
    <source>
        <dbReference type="ARBA" id="ARBA00023163"/>
    </source>
</evidence>
<evidence type="ECO:0000256" key="2">
    <source>
        <dbReference type="ARBA" id="ARBA00023015"/>
    </source>
</evidence>
<evidence type="ECO:0000256" key="6">
    <source>
        <dbReference type="SAM" id="MobiDB-lite"/>
    </source>
</evidence>
<evidence type="ECO:0000256" key="5">
    <source>
        <dbReference type="ARBA" id="ARBA00023242"/>
    </source>
</evidence>
<keyword evidence="3" id="KW-0238">DNA-binding</keyword>
<dbReference type="InterPro" id="IPR017887">
    <property type="entry name" value="TF_TCP_subgr"/>
</dbReference>
<feature type="compositionally biased region" description="Gly residues" evidence="6">
    <location>
        <begin position="160"/>
        <end position="172"/>
    </location>
</feature>
<dbReference type="PROSITE" id="PS51369">
    <property type="entry name" value="TCP"/>
    <property type="match status" value="1"/>
</dbReference>
<organism evidence="9">
    <name type="scientific">Hakea laurina</name>
    <dbReference type="NCBI Taxonomy" id="1034069"/>
    <lineage>
        <taxon>Eukaryota</taxon>
        <taxon>Viridiplantae</taxon>
        <taxon>Streptophyta</taxon>
        <taxon>Embryophyta</taxon>
        <taxon>Tracheophyta</taxon>
        <taxon>Spermatophyta</taxon>
        <taxon>Magnoliopsida</taxon>
        <taxon>Proteales</taxon>
        <taxon>Proteaceae</taxon>
        <taxon>Hakea</taxon>
    </lineage>
</organism>
<comment type="subcellular location">
    <subcellularLocation>
        <location evidence="1">Nucleus</location>
    </subcellularLocation>
</comment>
<protein>
    <submittedName>
        <fullName evidence="9">CYC-like protein 2</fullName>
    </submittedName>
</protein>
<dbReference type="PROSITE" id="PS51370">
    <property type="entry name" value="R"/>
    <property type="match status" value="1"/>
</dbReference>
<feature type="region of interest" description="Disordered" evidence="6">
    <location>
        <begin position="155"/>
        <end position="177"/>
    </location>
</feature>
<evidence type="ECO:0000259" key="7">
    <source>
        <dbReference type="PROSITE" id="PS51369"/>
    </source>
</evidence>
<dbReference type="GO" id="GO:2000032">
    <property type="term" value="P:regulation of secondary shoot formation"/>
    <property type="evidence" value="ECO:0007669"/>
    <property type="project" value="TreeGrafter"/>
</dbReference>
<keyword evidence="2" id="KW-0805">Transcription regulation</keyword>
<dbReference type="GO" id="GO:0043565">
    <property type="term" value="F:sequence-specific DNA binding"/>
    <property type="evidence" value="ECO:0007669"/>
    <property type="project" value="TreeGrafter"/>
</dbReference>
<feature type="non-terminal residue" evidence="9">
    <location>
        <position position="401"/>
    </location>
</feature>
<feature type="domain" description="TCP" evidence="7">
    <location>
        <begin position="90"/>
        <end position="148"/>
    </location>
</feature>
<sequence length="401" mass="44923">MFLSNDRRANSTPLYDDDSSIFNPCLSFYHFSPTIAEHNHAQLDHLPLPQPQLLTVNTNLVTEIFNDMAVSDRTMPIAEKQNPEQKRSVKRDRHSKITTAQGIRDRRMRLSLEVARDFFGLQDLRGDDKPSKTIRWLLNQCKGPIKDLAREKELKTKQKSGGGGGGGGGGGAAKSVSSTSECEVISGIEEISNARDYEGMVPEKKALTNRRKRHPRKTKFPTIGRESREKARARARERTRGKITARRLTLFPSPSETGEESGISHSHEMKSAIAEMAVNKEPSSNLLGLQRPNTNSIEERLMITSNSSLPSIFCFQHENAITQGLVCSNNNNHNNNCNNNNNNNNIPCFENWDLDSIRTHYCAMSNTYPSTGNNIQDRISTSVFLTTSEIHPPCHFSEVSN</sequence>
<evidence type="ECO:0000313" key="9">
    <source>
        <dbReference type="EMBL" id="AEJ73214.1"/>
    </source>
</evidence>
<dbReference type="InterPro" id="IPR005333">
    <property type="entry name" value="Transcription_factor_TCP"/>
</dbReference>
<reference evidence="9" key="1">
    <citation type="submission" date="2010-11" db="EMBL/GenBank/DDBJ databases">
        <authorList>
            <person name="Citerne H.L."/>
        </authorList>
    </citation>
    <scope>NUCLEOTIDE SEQUENCE</scope>
</reference>
<dbReference type="AlphaFoldDB" id="G0Y2M0"/>
<keyword evidence="4" id="KW-0804">Transcription</keyword>
<feature type="domain" description="R" evidence="8">
    <location>
        <begin position="225"/>
        <end position="242"/>
    </location>
</feature>
<accession>G0Y2M0</accession>
<name>G0Y2M0_9MAGN</name>
<dbReference type="GO" id="GO:0003700">
    <property type="term" value="F:DNA-binding transcription factor activity"/>
    <property type="evidence" value="ECO:0007669"/>
    <property type="project" value="InterPro"/>
</dbReference>
<proteinExistence type="predicted"/>
<dbReference type="PANTHER" id="PTHR31072:SF226">
    <property type="entry name" value="TRANSCRIPTION FACTOR TCP18"/>
    <property type="match status" value="1"/>
</dbReference>
<evidence type="ECO:0000256" key="1">
    <source>
        <dbReference type="ARBA" id="ARBA00004123"/>
    </source>
</evidence>
<evidence type="ECO:0000259" key="8">
    <source>
        <dbReference type="PROSITE" id="PS51370"/>
    </source>
</evidence>
<keyword evidence="5" id="KW-0539">Nucleus</keyword>
<dbReference type="GO" id="GO:0005634">
    <property type="term" value="C:nucleus"/>
    <property type="evidence" value="ECO:0007669"/>
    <property type="project" value="UniProtKB-SubCell"/>
</dbReference>
<evidence type="ECO:0000256" key="3">
    <source>
        <dbReference type="ARBA" id="ARBA00023125"/>
    </source>
</evidence>
<dbReference type="PANTHER" id="PTHR31072">
    <property type="entry name" value="TRANSCRIPTION FACTOR TCP4-RELATED"/>
    <property type="match status" value="1"/>
</dbReference>